<dbReference type="KEGG" id="vg:65128402"/>
<organism evidence="1 2">
    <name type="scientific">Gordonia phage Clown</name>
    <dbReference type="NCBI Taxonomy" id="2759393"/>
    <lineage>
        <taxon>Viruses</taxon>
        <taxon>Duplodnaviria</taxon>
        <taxon>Heunggongvirae</taxon>
        <taxon>Uroviricota</taxon>
        <taxon>Caudoviricetes</taxon>
        <taxon>Stackebrandtviridae</taxon>
        <taxon>Frickvirinae</taxon>
        <taxon>Clownvirus</taxon>
        <taxon>Clownvirus clown</taxon>
    </lineage>
</organism>
<keyword evidence="2" id="KW-1185">Reference proteome</keyword>
<evidence type="ECO:0000313" key="2">
    <source>
        <dbReference type="Proteomes" id="UP000516645"/>
    </source>
</evidence>
<dbReference type="EMBL" id="MT771343">
    <property type="protein sequence ID" value="QOC56070.1"/>
    <property type="molecule type" value="Genomic_DNA"/>
</dbReference>
<proteinExistence type="predicted"/>
<gene>
    <name evidence="1" type="primary">72</name>
    <name evidence="1" type="ORF">SEA_CLOWN_72</name>
</gene>
<dbReference type="Proteomes" id="UP000516645">
    <property type="component" value="Segment"/>
</dbReference>
<evidence type="ECO:0000313" key="1">
    <source>
        <dbReference type="EMBL" id="QOC56070.1"/>
    </source>
</evidence>
<accession>A0A7L7SIW4</accession>
<protein>
    <submittedName>
        <fullName evidence="1">Helix-turn-helix DNA binding domain protein</fullName>
    </submittedName>
</protein>
<name>A0A7L7SIW4_9CAUD</name>
<reference evidence="1 2" key="1">
    <citation type="submission" date="2020-07" db="EMBL/GenBank/DDBJ databases">
        <authorList>
            <person name="Bortz R.L."/>
            <person name="Bai C."/>
            <person name="Brody A."/>
            <person name="Douse D."/>
            <person name="Feder N.M."/>
            <person name="Fischer E."/>
            <person name="Kim I."/>
            <person name="Kornbau S."/>
            <person name="Malek C.E."/>
            <person name="Menendez J.A."/>
            <person name="Moore R.J."/>
            <person name="Pinkovsky V.I."/>
            <person name="Raghavan D."/>
            <person name="Reznik A.S."/>
            <person name="Sciarra A.R."/>
            <person name="Starinsky S.F."/>
            <person name="Vaughan O."/>
            <person name="Walker S.E."/>
            <person name="Wiemann J."/>
            <person name="Butela K.A."/>
            <person name="Garlena R.A."/>
            <person name="Russell D.A."/>
            <person name="Pope W.H."/>
            <person name="Jacobs-Sera D."/>
            <person name="Hatfull G.F."/>
        </authorList>
    </citation>
    <scope>NUCLEOTIDE SEQUENCE [LARGE SCALE GENOMIC DNA]</scope>
</reference>
<dbReference type="RefSeq" id="YP_010110112.1">
    <property type="nucleotide sequence ID" value="NC_055867.1"/>
</dbReference>
<sequence>MTAIEKWPSNLTSRPTRFNPDAITDPIIREEWRHLAGYGWDDTRIARRLGLTPAALGKMTERHKTRRTMR</sequence>
<dbReference type="GeneID" id="65128402"/>